<evidence type="ECO:0008006" key="2">
    <source>
        <dbReference type="Google" id="ProtNLM"/>
    </source>
</evidence>
<proteinExistence type="predicted"/>
<evidence type="ECO:0000313" key="1">
    <source>
        <dbReference type="EMBL" id="GAH65875.1"/>
    </source>
</evidence>
<dbReference type="EMBL" id="BARU01034637">
    <property type="protein sequence ID" value="GAH65875.1"/>
    <property type="molecule type" value="Genomic_DNA"/>
</dbReference>
<accession>X1I9B4</accession>
<reference evidence="1" key="1">
    <citation type="journal article" date="2014" name="Front. Microbiol.">
        <title>High frequency of phylogenetically diverse reductive dehalogenase-homologous genes in deep subseafloor sedimentary metagenomes.</title>
        <authorList>
            <person name="Kawai M."/>
            <person name="Futagami T."/>
            <person name="Toyoda A."/>
            <person name="Takaki Y."/>
            <person name="Nishi S."/>
            <person name="Hori S."/>
            <person name="Arai W."/>
            <person name="Tsubouchi T."/>
            <person name="Morono Y."/>
            <person name="Uchiyama I."/>
            <person name="Ito T."/>
            <person name="Fujiyama A."/>
            <person name="Inagaki F."/>
            <person name="Takami H."/>
        </authorList>
    </citation>
    <scope>NUCLEOTIDE SEQUENCE</scope>
    <source>
        <strain evidence="1">Expedition CK06-06</strain>
    </source>
</reference>
<dbReference type="AlphaFoldDB" id="X1I9B4"/>
<sequence>MILDSVPALIFYKDTESRIIRANKTLANALK</sequence>
<comment type="caution">
    <text evidence="1">The sequence shown here is derived from an EMBL/GenBank/DDBJ whole genome shotgun (WGS) entry which is preliminary data.</text>
</comment>
<name>X1I9B4_9ZZZZ</name>
<protein>
    <recommendedName>
        <fullName evidence="2">PAS domain-containing protein</fullName>
    </recommendedName>
</protein>
<gene>
    <name evidence="1" type="ORF">S03H2_54338</name>
</gene>
<organism evidence="1">
    <name type="scientific">marine sediment metagenome</name>
    <dbReference type="NCBI Taxonomy" id="412755"/>
    <lineage>
        <taxon>unclassified sequences</taxon>
        <taxon>metagenomes</taxon>
        <taxon>ecological metagenomes</taxon>
    </lineage>
</organism>
<feature type="non-terminal residue" evidence="1">
    <location>
        <position position="31"/>
    </location>
</feature>